<dbReference type="InterPro" id="IPR036028">
    <property type="entry name" value="SH3-like_dom_sf"/>
</dbReference>
<dbReference type="OrthoDB" id="3183924at2759"/>
<keyword evidence="5" id="KW-1185">Reference proteome</keyword>
<feature type="domain" description="SH3" evidence="3">
    <location>
        <begin position="300"/>
        <end position="357"/>
    </location>
</feature>
<evidence type="ECO:0000313" key="5">
    <source>
        <dbReference type="Proteomes" id="UP001149090"/>
    </source>
</evidence>
<comment type="caution">
    <text evidence="4">The sequence shown here is derived from an EMBL/GenBank/DDBJ whole genome shotgun (WGS) entry which is preliminary data.</text>
</comment>
<organism evidence="4 5">
    <name type="scientific">Anaeramoeba ignava</name>
    <name type="common">Anaerobic marine amoeba</name>
    <dbReference type="NCBI Taxonomy" id="1746090"/>
    <lineage>
        <taxon>Eukaryota</taxon>
        <taxon>Metamonada</taxon>
        <taxon>Anaeramoebidae</taxon>
        <taxon>Anaeramoeba</taxon>
    </lineage>
</organism>
<dbReference type="Proteomes" id="UP001149090">
    <property type="component" value="Unassembled WGS sequence"/>
</dbReference>
<dbReference type="SUPFAM" id="SSF50044">
    <property type="entry name" value="SH3-domain"/>
    <property type="match status" value="1"/>
</dbReference>
<dbReference type="InterPro" id="IPR001452">
    <property type="entry name" value="SH3_domain"/>
</dbReference>
<dbReference type="EMBL" id="JAPDFW010000066">
    <property type="protein sequence ID" value="KAJ5075275.1"/>
    <property type="molecule type" value="Genomic_DNA"/>
</dbReference>
<dbReference type="PRINTS" id="PR00452">
    <property type="entry name" value="SH3DOMAIN"/>
</dbReference>
<name>A0A9Q0LQ84_ANAIG</name>
<evidence type="ECO:0000313" key="4">
    <source>
        <dbReference type="EMBL" id="KAJ5075275.1"/>
    </source>
</evidence>
<evidence type="ECO:0000259" key="3">
    <source>
        <dbReference type="PROSITE" id="PS50002"/>
    </source>
</evidence>
<dbReference type="Pfam" id="PF14604">
    <property type="entry name" value="SH3_9"/>
    <property type="match status" value="1"/>
</dbReference>
<dbReference type="InterPro" id="IPR027267">
    <property type="entry name" value="AH/BAR_dom_sf"/>
</dbReference>
<dbReference type="AlphaFoldDB" id="A0A9Q0LQ84"/>
<dbReference type="PROSITE" id="PS50002">
    <property type="entry name" value="SH3"/>
    <property type="match status" value="1"/>
</dbReference>
<accession>A0A9Q0LQ84</accession>
<dbReference type="SMART" id="SM00326">
    <property type="entry name" value="SH3"/>
    <property type="match status" value="1"/>
</dbReference>
<dbReference type="Gene3D" id="1.20.1270.60">
    <property type="entry name" value="Arfaptin homology (AH) domain/BAR domain"/>
    <property type="match status" value="1"/>
</dbReference>
<evidence type="ECO:0000256" key="1">
    <source>
        <dbReference type="ARBA" id="ARBA00022443"/>
    </source>
</evidence>
<gene>
    <name evidence="4" type="ORF">M0811_07628</name>
</gene>
<dbReference type="SUPFAM" id="SSF103657">
    <property type="entry name" value="BAR/IMD domain-like"/>
    <property type="match status" value="1"/>
</dbReference>
<evidence type="ECO:0000256" key="2">
    <source>
        <dbReference type="PROSITE-ProRule" id="PRU00192"/>
    </source>
</evidence>
<sequence length="357" mass="42604">MHSPAQNLMTRIQKASNDHEILIQWLKKRVKLERTIVKNISSLAKKQNKKTQNAFDDNYDLFFEKLTQLTSIHSETETTLLSMIEQLEHFQDYFKNEISKINTEYVRQQKGYDKLRERAFTNNIKFLEKKFESEKFYTIWKRRESFVHPKEEQQKAFQKYESIRDDSFNTYQKYRAVYDNFEQQYQAFNNQCQKTYLSLKQIEIQRNSLIQQIFFLYASSSKLIFHIDINQSFPTTPEPNFDFQTKIETLLQDETTQPPPILGISKEIETSLRRNFGIEKIKFHLIKKTKPRRKPPPIPKKKQFALALYDYEPDDLTHLPFNTGDLIQIVSPTSDPNWVIGLLNRKKGLVPTNYIKY</sequence>
<protein>
    <submittedName>
        <fullName evidence="4">Jak pathway signal transduction adaptor molecule</fullName>
    </submittedName>
</protein>
<keyword evidence="1 2" id="KW-0728">SH3 domain</keyword>
<proteinExistence type="predicted"/>
<dbReference type="Gene3D" id="2.30.30.40">
    <property type="entry name" value="SH3 Domains"/>
    <property type="match status" value="1"/>
</dbReference>
<reference evidence="4" key="1">
    <citation type="submission" date="2022-10" db="EMBL/GenBank/DDBJ databases">
        <title>Novel sulphate-reducing endosymbionts in the free-living metamonad Anaeramoeba.</title>
        <authorList>
            <person name="Jerlstrom-Hultqvist J."/>
            <person name="Cepicka I."/>
            <person name="Gallot-Lavallee L."/>
            <person name="Salas-Leiva D."/>
            <person name="Curtis B.A."/>
            <person name="Zahonova K."/>
            <person name="Pipaliya S."/>
            <person name="Dacks J."/>
            <person name="Roger A.J."/>
        </authorList>
    </citation>
    <scope>NUCLEOTIDE SEQUENCE</scope>
    <source>
        <strain evidence="4">BMAN</strain>
    </source>
</reference>